<evidence type="ECO:0000313" key="4">
    <source>
        <dbReference type="Proteomes" id="UP000719766"/>
    </source>
</evidence>
<keyword evidence="2" id="KW-1133">Transmembrane helix</keyword>
<proteinExistence type="predicted"/>
<comment type="caution">
    <text evidence="3">The sequence shown here is derived from an EMBL/GenBank/DDBJ whole genome shotgun (WGS) entry which is preliminary data.</text>
</comment>
<reference evidence="3" key="1">
    <citation type="journal article" date="2020" name="New Phytol.">
        <title>Comparative genomics reveals dynamic genome evolution in host specialist ectomycorrhizal fungi.</title>
        <authorList>
            <person name="Lofgren L.A."/>
            <person name="Nguyen N.H."/>
            <person name="Vilgalys R."/>
            <person name="Ruytinx J."/>
            <person name="Liao H.L."/>
            <person name="Branco S."/>
            <person name="Kuo A."/>
            <person name="LaButti K."/>
            <person name="Lipzen A."/>
            <person name="Andreopoulos W."/>
            <person name="Pangilinan J."/>
            <person name="Riley R."/>
            <person name="Hundley H."/>
            <person name="Na H."/>
            <person name="Barry K."/>
            <person name="Grigoriev I.V."/>
            <person name="Stajich J.E."/>
            <person name="Kennedy P.G."/>
        </authorList>
    </citation>
    <scope>NUCLEOTIDE SEQUENCE</scope>
    <source>
        <strain evidence="3">S12</strain>
    </source>
</reference>
<evidence type="ECO:0000256" key="2">
    <source>
        <dbReference type="SAM" id="Phobius"/>
    </source>
</evidence>
<feature type="transmembrane region" description="Helical" evidence="2">
    <location>
        <begin position="246"/>
        <end position="272"/>
    </location>
</feature>
<evidence type="ECO:0000313" key="3">
    <source>
        <dbReference type="EMBL" id="KAG1785916.1"/>
    </source>
</evidence>
<keyword evidence="4" id="KW-1185">Reference proteome</keyword>
<accession>A0A9P7ABL2</accession>
<dbReference type="Proteomes" id="UP000719766">
    <property type="component" value="Unassembled WGS sequence"/>
</dbReference>
<protein>
    <submittedName>
        <fullName evidence="3">Uncharacterized protein</fullName>
    </submittedName>
</protein>
<dbReference type="AlphaFoldDB" id="A0A9P7ABL2"/>
<dbReference type="RefSeq" id="XP_041153399.1">
    <property type="nucleotide sequence ID" value="XM_041300858.1"/>
</dbReference>
<evidence type="ECO:0000256" key="1">
    <source>
        <dbReference type="SAM" id="MobiDB-lite"/>
    </source>
</evidence>
<dbReference type="GeneID" id="64594622"/>
<sequence length="317" mass="33998">MNWLSTLASTLRPVPSGNVEESTHSSDKSATETGQGWGVVRKSLFDKSSQVAGALYGQGAATVGSLTGKLGSLPASADMLYGGLHFPSVGKSCWDKAAGFAPNTKGCTDVFFQRAREFYPSDKIAELRAAVDSVVGTTTTLYQVIKEAAKQRGIPLCTVLKDLGNTLSVLFEELREQFPPPDEAPGHEERMNMMNTVLDRVEECFLQVVGKLGVSNELLRGLTGSLKTGLKHVVVTIGDVSEQHPYLVWAFSGIVISMLFAEGILLTILRVVGFGPLGPMKGGIAAWLQGWLFGPAVPKGSWFAMLQRFAMMGGARL</sequence>
<feature type="compositionally biased region" description="Basic and acidic residues" evidence="1">
    <location>
        <begin position="21"/>
        <end position="30"/>
    </location>
</feature>
<dbReference type="Gene3D" id="6.10.110.10">
    <property type="match status" value="1"/>
</dbReference>
<feature type="region of interest" description="Disordered" evidence="1">
    <location>
        <begin position="1"/>
        <end position="34"/>
    </location>
</feature>
<dbReference type="InterPro" id="IPR038213">
    <property type="entry name" value="IFI6/IFI27-like_sf"/>
</dbReference>
<keyword evidence="2" id="KW-0472">Membrane</keyword>
<organism evidence="3 4">
    <name type="scientific">Suillus plorans</name>
    <dbReference type="NCBI Taxonomy" id="116603"/>
    <lineage>
        <taxon>Eukaryota</taxon>
        <taxon>Fungi</taxon>
        <taxon>Dikarya</taxon>
        <taxon>Basidiomycota</taxon>
        <taxon>Agaricomycotina</taxon>
        <taxon>Agaricomycetes</taxon>
        <taxon>Agaricomycetidae</taxon>
        <taxon>Boletales</taxon>
        <taxon>Suillineae</taxon>
        <taxon>Suillaceae</taxon>
        <taxon>Suillus</taxon>
    </lineage>
</organism>
<dbReference type="EMBL" id="JABBWE010000101">
    <property type="protein sequence ID" value="KAG1785916.1"/>
    <property type="molecule type" value="Genomic_DNA"/>
</dbReference>
<dbReference type="OrthoDB" id="440424at2759"/>
<keyword evidence="2" id="KW-0812">Transmembrane</keyword>
<name>A0A9P7ABL2_9AGAM</name>
<gene>
    <name evidence="3" type="ORF">HD556DRAFT_1313890</name>
</gene>